<dbReference type="Pfam" id="PF01042">
    <property type="entry name" value="Ribonuc_L-PSP"/>
    <property type="match status" value="1"/>
</dbReference>
<keyword evidence="1" id="KW-0378">Hydrolase</keyword>
<protein>
    <submittedName>
        <fullName evidence="1">Rid family hydrolase</fullName>
    </submittedName>
</protein>
<evidence type="ECO:0000313" key="2">
    <source>
        <dbReference type="Proteomes" id="UP001219585"/>
    </source>
</evidence>
<dbReference type="Proteomes" id="UP001219585">
    <property type="component" value="Chromosome"/>
</dbReference>
<proteinExistence type="predicted"/>
<organism evidence="1 2">
    <name type="scientific">Lysinibacillus irui</name>
    <dbReference type="NCBI Taxonomy" id="2998077"/>
    <lineage>
        <taxon>Bacteria</taxon>
        <taxon>Bacillati</taxon>
        <taxon>Bacillota</taxon>
        <taxon>Bacilli</taxon>
        <taxon>Bacillales</taxon>
        <taxon>Bacillaceae</taxon>
        <taxon>Lysinibacillus</taxon>
    </lineage>
</organism>
<dbReference type="KEGG" id="liu:OU989_01930"/>
<dbReference type="InterPro" id="IPR006175">
    <property type="entry name" value="YjgF/YER057c/UK114"/>
</dbReference>
<dbReference type="EMBL" id="CP113527">
    <property type="protein sequence ID" value="WDV09011.1"/>
    <property type="molecule type" value="Genomic_DNA"/>
</dbReference>
<dbReference type="CDD" id="cd00448">
    <property type="entry name" value="YjgF_YER057c_UK114_family"/>
    <property type="match status" value="1"/>
</dbReference>
<reference evidence="1" key="1">
    <citation type="submission" date="2022-11" db="EMBL/GenBank/DDBJ databases">
        <title>Lysinibacillus irui.</title>
        <authorList>
            <person name="Akintayo S.O."/>
        </authorList>
    </citation>
    <scope>NUCLEOTIDE SEQUENCE</scope>
    <source>
        <strain evidence="1">IRB4-01</strain>
    </source>
</reference>
<accession>A0AAJ5UTF9</accession>
<dbReference type="RefSeq" id="WP_274797258.1">
    <property type="nucleotide sequence ID" value="NZ_CP113527.1"/>
</dbReference>
<name>A0AAJ5UTF9_9BACI</name>
<dbReference type="InterPro" id="IPR035959">
    <property type="entry name" value="RutC-like_sf"/>
</dbReference>
<dbReference type="SUPFAM" id="SSF55298">
    <property type="entry name" value="YjgF-like"/>
    <property type="match status" value="1"/>
</dbReference>
<dbReference type="Gene3D" id="3.30.1330.40">
    <property type="entry name" value="RutC-like"/>
    <property type="match status" value="1"/>
</dbReference>
<dbReference type="AlphaFoldDB" id="A0AAJ5UTF9"/>
<sequence length="58" mass="6498">MKAGDFLFVSWQLTINPKTGEFPEGGVKEQAHQGFKNIKSILADAGFNFTNVVKKSYY</sequence>
<dbReference type="GO" id="GO:0016787">
    <property type="term" value="F:hydrolase activity"/>
    <property type="evidence" value="ECO:0007669"/>
    <property type="project" value="UniProtKB-KW"/>
</dbReference>
<evidence type="ECO:0000313" key="1">
    <source>
        <dbReference type="EMBL" id="WDV09011.1"/>
    </source>
</evidence>
<gene>
    <name evidence="1" type="ORF">OU989_01930</name>
</gene>